<evidence type="ECO:0000256" key="3">
    <source>
        <dbReference type="ARBA" id="ARBA00010701"/>
    </source>
</evidence>
<sequence>MVLQAFALIYPPLLAMLASNSNYTIFADERGALYVIDISEPNVLTQEDQIEIIQSSLKTSFYLYTRDNPEDKQQLFIDDLDSIKNSYFNPNNPTRFVTHGWKGNTDAGSAPLLIRDAYLSVGDYNVILIDWREAAGSLLYWKVVKSVPLVAEHVAELIDLLESNMNLNPATTRVVGHSLGAHVAGLAARFAKSEMAEVIALDPAKLLFDSKGPGERVDKSDAKAVQVIHTNAGRLGMEQEIGDSDFYPNGGTEQPGCGWIEIGCAHSRSFLYYAESIRNPTGFRAGEVFMGGPVIDSNAKGKYILQTNSEAPYALG</sequence>
<dbReference type="PANTHER" id="PTHR11610">
    <property type="entry name" value="LIPASE"/>
    <property type="match status" value="1"/>
</dbReference>
<dbReference type="GO" id="GO:0008970">
    <property type="term" value="F:phospholipase A1 activity"/>
    <property type="evidence" value="ECO:0007669"/>
    <property type="project" value="UniProtKB-EC"/>
</dbReference>
<keyword evidence="6" id="KW-0378">Hydrolase</keyword>
<accession>A0A3L8DJ96</accession>
<dbReference type="CDD" id="cd00707">
    <property type="entry name" value="Pancreat_lipase_like"/>
    <property type="match status" value="1"/>
</dbReference>
<feature type="domain" description="Lipase" evidence="10">
    <location>
        <begin position="52"/>
        <end position="285"/>
    </location>
</feature>
<dbReference type="InterPro" id="IPR013818">
    <property type="entry name" value="Lipase"/>
</dbReference>
<dbReference type="GO" id="GO:0017171">
    <property type="term" value="F:serine hydrolase activity"/>
    <property type="evidence" value="ECO:0007669"/>
    <property type="project" value="TreeGrafter"/>
</dbReference>
<evidence type="ECO:0000256" key="9">
    <source>
        <dbReference type="SAM" id="SignalP"/>
    </source>
</evidence>
<dbReference type="EMBL" id="QOIP01000007">
    <property type="protein sequence ID" value="RLU20490.1"/>
    <property type="molecule type" value="Genomic_DNA"/>
</dbReference>
<dbReference type="InterPro" id="IPR033906">
    <property type="entry name" value="Lipase_N"/>
</dbReference>
<dbReference type="Gene3D" id="3.40.50.1820">
    <property type="entry name" value="alpha/beta hydrolase"/>
    <property type="match status" value="1"/>
</dbReference>
<comment type="subcellular location">
    <subcellularLocation>
        <location evidence="2">Secreted</location>
    </subcellularLocation>
</comment>
<gene>
    <name evidence="11" type="ORF">DMN91_007100</name>
</gene>
<evidence type="ECO:0000256" key="6">
    <source>
        <dbReference type="ARBA" id="ARBA00022801"/>
    </source>
</evidence>
<evidence type="ECO:0000256" key="5">
    <source>
        <dbReference type="ARBA" id="ARBA00022525"/>
    </source>
</evidence>
<proteinExistence type="inferred from homology"/>
<evidence type="ECO:0000256" key="8">
    <source>
        <dbReference type="RuleBase" id="RU004262"/>
    </source>
</evidence>
<evidence type="ECO:0000313" key="11">
    <source>
        <dbReference type="EMBL" id="RLU20490.1"/>
    </source>
</evidence>
<evidence type="ECO:0000313" key="12">
    <source>
        <dbReference type="Proteomes" id="UP000279307"/>
    </source>
</evidence>
<evidence type="ECO:0000256" key="4">
    <source>
        <dbReference type="ARBA" id="ARBA00013179"/>
    </source>
</evidence>
<dbReference type="SUPFAM" id="SSF53474">
    <property type="entry name" value="alpha/beta-Hydrolases"/>
    <property type="match status" value="1"/>
</dbReference>
<evidence type="ECO:0000256" key="7">
    <source>
        <dbReference type="ARBA" id="ARBA00023157"/>
    </source>
</evidence>
<keyword evidence="5" id="KW-0964">Secreted</keyword>
<evidence type="ECO:0000256" key="2">
    <source>
        <dbReference type="ARBA" id="ARBA00004613"/>
    </source>
</evidence>
<evidence type="ECO:0000256" key="1">
    <source>
        <dbReference type="ARBA" id="ARBA00000111"/>
    </source>
</evidence>
<dbReference type="PANTHER" id="PTHR11610:SF173">
    <property type="entry name" value="LIPASE DOMAIN-CONTAINING PROTEIN-RELATED"/>
    <property type="match status" value="1"/>
</dbReference>
<keyword evidence="7" id="KW-1015">Disulfide bond</keyword>
<evidence type="ECO:0000259" key="10">
    <source>
        <dbReference type="Pfam" id="PF00151"/>
    </source>
</evidence>
<comment type="catalytic activity">
    <reaction evidence="1">
        <text>a 1,2-diacyl-sn-glycero-3-phosphocholine + H2O = a 2-acyl-sn-glycero-3-phosphocholine + a fatty acid + H(+)</text>
        <dbReference type="Rhea" id="RHEA:18689"/>
        <dbReference type="ChEBI" id="CHEBI:15377"/>
        <dbReference type="ChEBI" id="CHEBI:15378"/>
        <dbReference type="ChEBI" id="CHEBI:28868"/>
        <dbReference type="ChEBI" id="CHEBI:57643"/>
        <dbReference type="ChEBI" id="CHEBI:57875"/>
        <dbReference type="EC" id="3.1.1.32"/>
    </reaction>
</comment>
<dbReference type="PRINTS" id="PR00821">
    <property type="entry name" value="TAGLIPASE"/>
</dbReference>
<dbReference type="OrthoDB" id="199913at2759"/>
<dbReference type="Proteomes" id="UP000279307">
    <property type="component" value="Chromosome 7"/>
</dbReference>
<protein>
    <recommendedName>
        <fullName evidence="4">phospholipase A1</fullName>
        <ecNumber evidence="4">3.1.1.32</ecNumber>
    </recommendedName>
</protein>
<comment type="caution">
    <text evidence="11">The sequence shown here is derived from an EMBL/GenBank/DDBJ whole genome shotgun (WGS) entry which is preliminary data.</text>
</comment>
<dbReference type="InterPro" id="IPR029058">
    <property type="entry name" value="AB_hydrolase_fold"/>
</dbReference>
<feature type="signal peptide" evidence="9">
    <location>
        <begin position="1"/>
        <end position="15"/>
    </location>
</feature>
<organism evidence="11 12">
    <name type="scientific">Ooceraea biroi</name>
    <name type="common">Clonal raider ant</name>
    <name type="synonym">Cerapachys biroi</name>
    <dbReference type="NCBI Taxonomy" id="2015173"/>
    <lineage>
        <taxon>Eukaryota</taxon>
        <taxon>Metazoa</taxon>
        <taxon>Ecdysozoa</taxon>
        <taxon>Arthropoda</taxon>
        <taxon>Hexapoda</taxon>
        <taxon>Insecta</taxon>
        <taxon>Pterygota</taxon>
        <taxon>Neoptera</taxon>
        <taxon>Endopterygota</taxon>
        <taxon>Hymenoptera</taxon>
        <taxon>Apocrita</taxon>
        <taxon>Aculeata</taxon>
        <taxon>Formicoidea</taxon>
        <taxon>Formicidae</taxon>
        <taxon>Dorylinae</taxon>
        <taxon>Ooceraea</taxon>
    </lineage>
</organism>
<keyword evidence="9" id="KW-0732">Signal</keyword>
<dbReference type="EC" id="3.1.1.32" evidence="4"/>
<dbReference type="AlphaFoldDB" id="A0A3L8DJ96"/>
<dbReference type="Pfam" id="PF00151">
    <property type="entry name" value="Lipase"/>
    <property type="match status" value="1"/>
</dbReference>
<dbReference type="InterPro" id="IPR000734">
    <property type="entry name" value="TAG_lipase"/>
</dbReference>
<feature type="chain" id="PRO_5018037911" description="phospholipase A1" evidence="9">
    <location>
        <begin position="16"/>
        <end position="316"/>
    </location>
</feature>
<dbReference type="GO" id="GO:0016042">
    <property type="term" value="P:lipid catabolic process"/>
    <property type="evidence" value="ECO:0007669"/>
    <property type="project" value="TreeGrafter"/>
</dbReference>
<dbReference type="GO" id="GO:0005615">
    <property type="term" value="C:extracellular space"/>
    <property type="evidence" value="ECO:0007669"/>
    <property type="project" value="TreeGrafter"/>
</dbReference>
<comment type="similarity">
    <text evidence="3 8">Belongs to the AB hydrolase superfamily. Lipase family.</text>
</comment>
<reference evidence="11 12" key="1">
    <citation type="journal article" date="2018" name="Genome Res.">
        <title>The genomic architecture and molecular evolution of ant odorant receptors.</title>
        <authorList>
            <person name="McKenzie S.K."/>
            <person name="Kronauer D.J.C."/>
        </authorList>
    </citation>
    <scope>NUCLEOTIDE SEQUENCE [LARGE SCALE GENOMIC DNA]</scope>
    <source>
        <strain evidence="11">Clonal line C1</strain>
    </source>
</reference>
<name>A0A3L8DJ96_OOCBI</name>